<comment type="caution">
    <text evidence="3">The sequence shown here is derived from an EMBL/GenBank/DDBJ whole genome shotgun (WGS) entry which is preliminary data.</text>
</comment>
<accession>A0A7X1E2X9</accession>
<evidence type="ECO:0000259" key="2">
    <source>
        <dbReference type="Pfam" id="PF05448"/>
    </source>
</evidence>
<evidence type="ECO:0000313" key="3">
    <source>
        <dbReference type="EMBL" id="MBC2600486.1"/>
    </source>
</evidence>
<dbReference type="Pfam" id="PF05448">
    <property type="entry name" value="AXE1"/>
    <property type="match status" value="1"/>
</dbReference>
<dbReference type="InterPro" id="IPR029058">
    <property type="entry name" value="AB_hydrolase_fold"/>
</dbReference>
<evidence type="ECO:0000313" key="4">
    <source>
        <dbReference type="Proteomes" id="UP000525652"/>
    </source>
</evidence>
<gene>
    <name evidence="3" type="ORF">H5P30_01690</name>
</gene>
<dbReference type="PANTHER" id="PTHR40111:SF1">
    <property type="entry name" value="CEPHALOSPORIN-C DEACETYLASE"/>
    <property type="match status" value="1"/>
</dbReference>
<sequence>MKIEHDFDFDPEYGYTLEDLLAVEAPEGPEDFAEFWEGAYEKALKIPMNLDVGPAVSPAENVDVFQVYYNSYQGERIGAWLTVPKNVERLECGFVIGHGYGGRDAPIYELPCENAVCIFPCARGFHLSASLNFPGTASAHVLTGIESKETYSHLGSVIDYWLAASALLELYPQVGERLFYHGGSFGGGIGALLLPWDARFKRAYLNIPSFGNHPLRVTLPCTGSGAAVREKYLEEGAKILEVLQYFDAATAAARIQIPVFVAAALFDPSVPPPGQFAIYNAIQSPKQLYLRQAAHFELAGNELDDAAVFARLQRWFR</sequence>
<dbReference type="Proteomes" id="UP000525652">
    <property type="component" value="Unassembled WGS sequence"/>
</dbReference>
<dbReference type="AlphaFoldDB" id="A0A7X1E2X9"/>
<reference evidence="3 4" key="1">
    <citation type="submission" date="2020-07" db="EMBL/GenBank/DDBJ databases">
        <authorList>
            <person name="Feng X."/>
        </authorList>
    </citation>
    <scope>NUCLEOTIDE SEQUENCE [LARGE SCALE GENOMIC DNA]</scope>
    <source>
        <strain evidence="3 4">JCM14086</strain>
    </source>
</reference>
<name>A0A7X1E2X9_9BACT</name>
<dbReference type="GO" id="GO:0052689">
    <property type="term" value="F:carboxylic ester hydrolase activity"/>
    <property type="evidence" value="ECO:0007669"/>
    <property type="project" value="TreeGrafter"/>
</dbReference>
<keyword evidence="4" id="KW-1185">Reference proteome</keyword>
<dbReference type="GO" id="GO:0005976">
    <property type="term" value="P:polysaccharide metabolic process"/>
    <property type="evidence" value="ECO:0007669"/>
    <property type="project" value="TreeGrafter"/>
</dbReference>
<dbReference type="PANTHER" id="PTHR40111">
    <property type="entry name" value="CEPHALOSPORIN-C DEACETYLASE"/>
    <property type="match status" value="1"/>
</dbReference>
<organism evidence="3 4">
    <name type="scientific">Puniceicoccus vermicola</name>
    <dbReference type="NCBI Taxonomy" id="388746"/>
    <lineage>
        <taxon>Bacteria</taxon>
        <taxon>Pseudomonadati</taxon>
        <taxon>Verrucomicrobiota</taxon>
        <taxon>Opitutia</taxon>
        <taxon>Puniceicoccales</taxon>
        <taxon>Puniceicoccaceae</taxon>
        <taxon>Puniceicoccus</taxon>
    </lineage>
</organism>
<dbReference type="SUPFAM" id="SSF53474">
    <property type="entry name" value="alpha/beta-Hydrolases"/>
    <property type="match status" value="1"/>
</dbReference>
<feature type="binding site" evidence="1">
    <location>
        <position position="100"/>
    </location>
    <ligand>
        <name>substrate</name>
    </ligand>
</feature>
<dbReference type="InterPro" id="IPR039069">
    <property type="entry name" value="CE7"/>
</dbReference>
<dbReference type="RefSeq" id="WP_185691233.1">
    <property type="nucleotide sequence ID" value="NZ_JACHVA010000022.1"/>
</dbReference>
<proteinExistence type="predicted"/>
<feature type="domain" description="Acetyl xylan esterase" evidence="2">
    <location>
        <begin position="27"/>
        <end position="299"/>
    </location>
</feature>
<evidence type="ECO:0000256" key="1">
    <source>
        <dbReference type="PIRSR" id="PIRSR639069-2"/>
    </source>
</evidence>
<dbReference type="InterPro" id="IPR008391">
    <property type="entry name" value="AXE1_dom"/>
</dbReference>
<protein>
    <submittedName>
        <fullName evidence="3">Acetylxylan esterase</fullName>
    </submittedName>
</protein>
<dbReference type="Gene3D" id="3.40.50.1820">
    <property type="entry name" value="alpha/beta hydrolase"/>
    <property type="match status" value="1"/>
</dbReference>
<dbReference type="EMBL" id="JACHVA010000022">
    <property type="protein sequence ID" value="MBC2600486.1"/>
    <property type="molecule type" value="Genomic_DNA"/>
</dbReference>